<protein>
    <submittedName>
        <fullName evidence="5">GntR family transcriptional regulator</fullName>
    </submittedName>
</protein>
<comment type="caution">
    <text evidence="5">The sequence shown here is derived from an EMBL/GenBank/DDBJ whole genome shotgun (WGS) entry which is preliminary data.</text>
</comment>
<dbReference type="PROSITE" id="PS50949">
    <property type="entry name" value="HTH_GNTR"/>
    <property type="match status" value="1"/>
</dbReference>
<dbReference type="InterPro" id="IPR036390">
    <property type="entry name" value="WH_DNA-bd_sf"/>
</dbReference>
<evidence type="ECO:0000256" key="2">
    <source>
        <dbReference type="ARBA" id="ARBA00023125"/>
    </source>
</evidence>
<dbReference type="PRINTS" id="PR00035">
    <property type="entry name" value="HTHGNTR"/>
</dbReference>
<evidence type="ECO:0000256" key="3">
    <source>
        <dbReference type="ARBA" id="ARBA00023163"/>
    </source>
</evidence>
<keyword evidence="6" id="KW-1185">Reference proteome</keyword>
<organism evidence="5 6">
    <name type="scientific">Nonomuraea typhae</name>
    <dbReference type="NCBI Taxonomy" id="2603600"/>
    <lineage>
        <taxon>Bacteria</taxon>
        <taxon>Bacillati</taxon>
        <taxon>Actinomycetota</taxon>
        <taxon>Actinomycetes</taxon>
        <taxon>Streptosporangiales</taxon>
        <taxon>Streptosporangiaceae</taxon>
        <taxon>Nonomuraea</taxon>
    </lineage>
</organism>
<dbReference type="InterPro" id="IPR000524">
    <property type="entry name" value="Tscrpt_reg_HTH_GntR"/>
</dbReference>
<reference evidence="5 6" key="1">
    <citation type="submission" date="2024-10" db="EMBL/GenBank/DDBJ databases">
        <title>The Natural Products Discovery Center: Release of the First 8490 Sequenced Strains for Exploring Actinobacteria Biosynthetic Diversity.</title>
        <authorList>
            <person name="Kalkreuter E."/>
            <person name="Kautsar S.A."/>
            <person name="Yang D."/>
            <person name="Bader C.D."/>
            <person name="Teijaro C.N."/>
            <person name="Fluegel L."/>
            <person name="Davis C.M."/>
            <person name="Simpson J.R."/>
            <person name="Lauterbach L."/>
            <person name="Steele A.D."/>
            <person name="Gui C."/>
            <person name="Meng S."/>
            <person name="Li G."/>
            <person name="Viehrig K."/>
            <person name="Ye F."/>
            <person name="Su P."/>
            <person name="Kiefer A.F."/>
            <person name="Nichols A."/>
            <person name="Cepeda A.J."/>
            <person name="Yan W."/>
            <person name="Fan B."/>
            <person name="Jiang Y."/>
            <person name="Adhikari A."/>
            <person name="Zheng C.-J."/>
            <person name="Schuster L."/>
            <person name="Cowan T.M."/>
            <person name="Smanski M.J."/>
            <person name="Chevrette M.G."/>
            <person name="De Carvalho L.P.S."/>
            <person name="Shen B."/>
        </authorList>
    </citation>
    <scope>NUCLEOTIDE SEQUENCE [LARGE SCALE GENOMIC DNA]</scope>
    <source>
        <strain evidence="5 6">NPDC050545</strain>
    </source>
</reference>
<evidence type="ECO:0000259" key="4">
    <source>
        <dbReference type="PROSITE" id="PS50949"/>
    </source>
</evidence>
<keyword evidence="3" id="KW-0804">Transcription</keyword>
<dbReference type="InterPro" id="IPR050679">
    <property type="entry name" value="Bact_HTH_transcr_reg"/>
</dbReference>
<keyword evidence="2" id="KW-0238">DNA-binding</keyword>
<name>A0ABW7ZAX8_9ACTN</name>
<dbReference type="Pfam" id="PF00392">
    <property type="entry name" value="GntR"/>
    <property type="match status" value="1"/>
</dbReference>
<dbReference type="SMART" id="SM00345">
    <property type="entry name" value="HTH_GNTR"/>
    <property type="match status" value="1"/>
</dbReference>
<gene>
    <name evidence="5" type="ORF">ACIBG2_48465</name>
</gene>
<dbReference type="RefSeq" id="WP_397091469.1">
    <property type="nucleotide sequence ID" value="NZ_JBITGY010000018.1"/>
</dbReference>
<dbReference type="SUPFAM" id="SSF46785">
    <property type="entry name" value="Winged helix' DNA-binding domain"/>
    <property type="match status" value="1"/>
</dbReference>
<evidence type="ECO:0000256" key="1">
    <source>
        <dbReference type="ARBA" id="ARBA00023015"/>
    </source>
</evidence>
<dbReference type="Gene3D" id="1.10.10.10">
    <property type="entry name" value="Winged helix-like DNA-binding domain superfamily/Winged helix DNA-binding domain"/>
    <property type="match status" value="1"/>
</dbReference>
<dbReference type="PANTHER" id="PTHR44846">
    <property type="entry name" value="MANNOSYL-D-GLYCERATE TRANSPORT/METABOLISM SYSTEM REPRESSOR MNGR-RELATED"/>
    <property type="match status" value="1"/>
</dbReference>
<keyword evidence="1" id="KW-0805">Transcription regulation</keyword>
<dbReference type="EMBL" id="JBITGY010000018">
    <property type="protein sequence ID" value="MFI6505288.1"/>
    <property type="molecule type" value="Genomic_DNA"/>
</dbReference>
<proteinExistence type="predicted"/>
<dbReference type="PANTHER" id="PTHR44846:SF1">
    <property type="entry name" value="MANNOSYL-D-GLYCERATE TRANSPORT_METABOLISM SYSTEM REPRESSOR MNGR-RELATED"/>
    <property type="match status" value="1"/>
</dbReference>
<evidence type="ECO:0000313" key="5">
    <source>
        <dbReference type="EMBL" id="MFI6505288.1"/>
    </source>
</evidence>
<sequence>MAEAIRADIGEGRLKPHLPLPSETHLTQEFGISRSSARRAVADLVSLGLVHTVHGKGSFVRARHVVTVELEPEMRITARLATDGERQTMEMSEGSPVIVIEDAAGMRRCSRPTLRTCEPSRASARLPTSTRTLECWTFRTLGGIKVGIGGPVRSGTGDFGHRDCPGSPVIPQPHHRGLAVGLTASAVRGSPLPAERRGSRIAWDRLRNVTVISQDGPYRRTPRNLLPAANIAIPASVKRPLSRELFQHRISVHR</sequence>
<dbReference type="InterPro" id="IPR036388">
    <property type="entry name" value="WH-like_DNA-bd_sf"/>
</dbReference>
<feature type="domain" description="HTH gntR-type" evidence="4">
    <location>
        <begin position="1"/>
        <end position="63"/>
    </location>
</feature>
<dbReference type="Proteomes" id="UP001612741">
    <property type="component" value="Unassembled WGS sequence"/>
</dbReference>
<evidence type="ECO:0000313" key="6">
    <source>
        <dbReference type="Proteomes" id="UP001612741"/>
    </source>
</evidence>
<dbReference type="CDD" id="cd07377">
    <property type="entry name" value="WHTH_GntR"/>
    <property type="match status" value="1"/>
</dbReference>
<accession>A0ABW7ZAX8</accession>